<evidence type="ECO:0000313" key="3">
    <source>
        <dbReference type="Proteomes" id="UP000483820"/>
    </source>
</evidence>
<accession>A0A6A5HFX1</accession>
<dbReference type="AlphaFoldDB" id="A0A6A5HFX1"/>
<feature type="transmembrane region" description="Helical" evidence="1">
    <location>
        <begin position="14"/>
        <end position="35"/>
    </location>
</feature>
<sequence length="142" mass="16175">MRGLKPRMTELQTISGYCFLVIVLIGTYLGISNILHCRHFEVRSVVPQFHFEVGGVVWNTTGADWWESFDVALMTDHHLDTSIQIPSGSSRQVIFSSVHGNSEVDDDSLPVWGMEVWTNMVEWTFIAGDLSRDVVVWVYLEK</sequence>
<proteinExistence type="predicted"/>
<protein>
    <submittedName>
        <fullName evidence="2">Uncharacterized protein</fullName>
    </submittedName>
</protein>
<name>A0A6A5HFX1_CAERE</name>
<dbReference type="CTD" id="78774033"/>
<evidence type="ECO:0000313" key="2">
    <source>
        <dbReference type="EMBL" id="KAF1765062.1"/>
    </source>
</evidence>
<reference evidence="2 3" key="1">
    <citation type="submission" date="2019-12" db="EMBL/GenBank/DDBJ databases">
        <title>Chromosome-level assembly of the Caenorhabditis remanei genome.</title>
        <authorList>
            <person name="Teterina A.A."/>
            <person name="Willis J.H."/>
            <person name="Phillips P.C."/>
        </authorList>
    </citation>
    <scope>NUCLEOTIDE SEQUENCE [LARGE SCALE GENOMIC DNA]</scope>
    <source>
        <strain evidence="2 3">PX506</strain>
        <tissue evidence="2">Whole organism</tissue>
    </source>
</reference>
<keyword evidence="1" id="KW-1133">Transmembrane helix</keyword>
<dbReference type="RefSeq" id="XP_053589184.1">
    <property type="nucleotide sequence ID" value="XM_053724990.1"/>
</dbReference>
<keyword evidence="1" id="KW-0812">Transmembrane</keyword>
<dbReference type="GeneID" id="78774033"/>
<comment type="caution">
    <text evidence="2">The sequence shown here is derived from an EMBL/GenBank/DDBJ whole genome shotgun (WGS) entry which is preliminary data.</text>
</comment>
<dbReference type="Proteomes" id="UP000483820">
    <property type="component" value="Chromosome II"/>
</dbReference>
<dbReference type="EMBL" id="WUAV01000002">
    <property type="protein sequence ID" value="KAF1765062.1"/>
    <property type="molecule type" value="Genomic_DNA"/>
</dbReference>
<dbReference type="KEGG" id="crq:GCK72_005013"/>
<organism evidence="2 3">
    <name type="scientific">Caenorhabditis remanei</name>
    <name type="common">Caenorhabditis vulgaris</name>
    <dbReference type="NCBI Taxonomy" id="31234"/>
    <lineage>
        <taxon>Eukaryota</taxon>
        <taxon>Metazoa</taxon>
        <taxon>Ecdysozoa</taxon>
        <taxon>Nematoda</taxon>
        <taxon>Chromadorea</taxon>
        <taxon>Rhabditida</taxon>
        <taxon>Rhabditina</taxon>
        <taxon>Rhabditomorpha</taxon>
        <taxon>Rhabditoidea</taxon>
        <taxon>Rhabditidae</taxon>
        <taxon>Peloderinae</taxon>
        <taxon>Caenorhabditis</taxon>
    </lineage>
</organism>
<keyword evidence="1" id="KW-0472">Membrane</keyword>
<gene>
    <name evidence="2" type="ORF">GCK72_005013</name>
</gene>
<evidence type="ECO:0000256" key="1">
    <source>
        <dbReference type="SAM" id="Phobius"/>
    </source>
</evidence>